<dbReference type="OrthoDB" id="10327056at2759"/>
<protein>
    <submittedName>
        <fullName evidence="4">Uncharacterized protein</fullName>
    </submittedName>
</protein>
<organism evidence="4 5">
    <name type="scientific">Symbiodinium pilosum</name>
    <name type="common">Dinoflagellate</name>
    <dbReference type="NCBI Taxonomy" id="2952"/>
    <lineage>
        <taxon>Eukaryota</taxon>
        <taxon>Sar</taxon>
        <taxon>Alveolata</taxon>
        <taxon>Dinophyceae</taxon>
        <taxon>Suessiales</taxon>
        <taxon>Symbiodiniaceae</taxon>
        <taxon>Symbiodinium</taxon>
    </lineage>
</organism>
<feature type="transmembrane region" description="Helical" evidence="3">
    <location>
        <begin position="615"/>
        <end position="633"/>
    </location>
</feature>
<dbReference type="PANTHER" id="PTHR24201">
    <property type="entry name" value="ANK_REP_REGION DOMAIN-CONTAINING PROTEIN"/>
    <property type="match status" value="1"/>
</dbReference>
<feature type="transmembrane region" description="Helical" evidence="3">
    <location>
        <begin position="645"/>
        <end position="668"/>
    </location>
</feature>
<name>A0A812K4N3_SYMPI</name>
<evidence type="ECO:0000256" key="1">
    <source>
        <dbReference type="ARBA" id="ARBA00022737"/>
    </source>
</evidence>
<evidence type="ECO:0000256" key="2">
    <source>
        <dbReference type="ARBA" id="ARBA00023043"/>
    </source>
</evidence>
<feature type="transmembrane region" description="Helical" evidence="3">
    <location>
        <begin position="582"/>
        <end position="603"/>
    </location>
</feature>
<keyword evidence="2" id="KW-0040">ANK repeat</keyword>
<proteinExistence type="predicted"/>
<evidence type="ECO:0000313" key="4">
    <source>
        <dbReference type="EMBL" id="CAE7220751.1"/>
    </source>
</evidence>
<gene>
    <name evidence="4" type="ORF">SPIL2461_LOCUS2892</name>
</gene>
<keyword evidence="3" id="KW-0472">Membrane</keyword>
<sequence>MNLSETQTDCGSCNDVQSGWRAGIDHCSCGFTLAHYAARENPEFLPMLQKAGANLSIADADGLGVTPAHLAVIRNRWKSGKDWMDSLLKLHEVGARLDMPDINGSTPAHVACQELSESTGKNVTDVLSEINMSGGNLTLVDHEGRTPAHYCAAGKGNPKAIEFLYSLDPQAFDIRDHLNQTVEDMAEAAGSIVEVFFAKLRADKLKLRADELANATLRMARLCSKLDKEVHALFDCAEQVIKIPEGYAITRQRAICPKDDDECAVKCPNPKACPGGLYARQQCSAGYDVRSVGCSQCDVGFGRSNQDPFVCGQCGDIWQMWTVHLGKPVGIYILSLRSAKPNRDLQSVLFNMLLSFCTVSASLWPAIKDSQAYHHTLPAVQAVVMAGDASMSTTTPWHGPSMDCLLKVSQAPMTQWLLLTGGVPIILLIASLTTALVGSLWSGHQLDKQLLPDFIKPCLVLTNCFLPDLLGALVRFVPCIHFQLVATSFESYAVTEECAGVGRRYAICICTLLLGAAIGPGAWISLIHHRTSMWPGETCQQLLGFLTSGYRGEFAWWQAGVLARKCLLVTAASLFPMSYSPMLFLACVLVIMGASLTCHTLTWPYDDAFLNALEFGTLVSSTLAVMATMLLSLQRTTWSLDFSITCPVLVLLLVLLMVPFAVLMALFLREALRKVQHVNQGANEDAK</sequence>
<dbReference type="InterPro" id="IPR002110">
    <property type="entry name" value="Ankyrin_rpt"/>
</dbReference>
<comment type="caution">
    <text evidence="4">The sequence shown here is derived from an EMBL/GenBank/DDBJ whole genome shotgun (WGS) entry which is preliminary data.</text>
</comment>
<dbReference type="Gene3D" id="1.25.40.20">
    <property type="entry name" value="Ankyrin repeat-containing domain"/>
    <property type="match status" value="1"/>
</dbReference>
<evidence type="ECO:0000256" key="3">
    <source>
        <dbReference type="SAM" id="Phobius"/>
    </source>
</evidence>
<feature type="transmembrane region" description="Helical" evidence="3">
    <location>
        <begin position="505"/>
        <end position="526"/>
    </location>
</feature>
<dbReference type="EMBL" id="CAJNIZ010003290">
    <property type="protein sequence ID" value="CAE7220751.1"/>
    <property type="molecule type" value="Genomic_DNA"/>
</dbReference>
<keyword evidence="1" id="KW-0677">Repeat</keyword>
<keyword evidence="5" id="KW-1185">Reference proteome</keyword>
<feature type="transmembrane region" description="Helical" evidence="3">
    <location>
        <begin position="416"/>
        <end position="441"/>
    </location>
</feature>
<keyword evidence="3" id="KW-0812">Transmembrane</keyword>
<reference evidence="4" key="1">
    <citation type="submission" date="2021-02" db="EMBL/GenBank/DDBJ databases">
        <authorList>
            <person name="Dougan E. K."/>
            <person name="Rhodes N."/>
            <person name="Thang M."/>
            <person name="Chan C."/>
        </authorList>
    </citation>
    <scope>NUCLEOTIDE SEQUENCE</scope>
</reference>
<dbReference type="SMART" id="SM00248">
    <property type="entry name" value="ANK"/>
    <property type="match status" value="3"/>
</dbReference>
<dbReference type="SUPFAM" id="SSF48403">
    <property type="entry name" value="Ankyrin repeat"/>
    <property type="match status" value="1"/>
</dbReference>
<keyword evidence="3" id="KW-1133">Transmembrane helix</keyword>
<dbReference type="Proteomes" id="UP000649617">
    <property type="component" value="Unassembled WGS sequence"/>
</dbReference>
<accession>A0A812K4N3</accession>
<dbReference type="InterPro" id="IPR036770">
    <property type="entry name" value="Ankyrin_rpt-contain_sf"/>
</dbReference>
<dbReference type="InterPro" id="IPR050776">
    <property type="entry name" value="Ank_Repeat/CDKN_Inhibitor"/>
</dbReference>
<evidence type="ECO:0000313" key="5">
    <source>
        <dbReference type="Proteomes" id="UP000649617"/>
    </source>
</evidence>
<dbReference type="AlphaFoldDB" id="A0A812K4N3"/>